<dbReference type="AlphaFoldDB" id="A0A3R7MXG5"/>
<dbReference type="PANTHER" id="PTHR40202:SF1">
    <property type="entry name" value="HD DOMAIN-CONTAINING PROTEIN"/>
    <property type="match status" value="1"/>
</dbReference>
<evidence type="ECO:0000313" key="2">
    <source>
        <dbReference type="EMBL" id="ROT71954.1"/>
    </source>
</evidence>
<feature type="domain" description="HD" evidence="1">
    <location>
        <begin position="8"/>
        <end position="73"/>
    </location>
</feature>
<keyword evidence="2" id="KW-0378">Hydrolase</keyword>
<dbReference type="GO" id="GO:0016787">
    <property type="term" value="F:hydrolase activity"/>
    <property type="evidence" value="ECO:0007669"/>
    <property type="project" value="UniProtKB-KW"/>
</dbReference>
<dbReference type="SUPFAM" id="SSF109604">
    <property type="entry name" value="HD-domain/PDEase-like"/>
    <property type="match status" value="1"/>
</dbReference>
<dbReference type="OrthoDB" id="6361200at2759"/>
<dbReference type="EMBL" id="QCYY01002224">
    <property type="protein sequence ID" value="ROT71954.1"/>
    <property type="molecule type" value="Genomic_DNA"/>
</dbReference>
<dbReference type="InterPro" id="IPR052567">
    <property type="entry name" value="OP_Dioxygenase"/>
</dbReference>
<accession>A0A3R7MXG5</accession>
<sequence length="164" mass="18204">MTPPPPTPKQIILGALLHDVGHLAGIREGGARMITKGVVLGAVNHEVIGAEYLARLRFPPAVTAFVRRHVQAKRFLVATDAGYYETLTEASRMTLEHQEGPMTEEEARSFAQDPQFDAILRMRRWDEKAKDPEAVTPPLEHYKDMCLGFLRESEAAASKAGKKI</sequence>
<dbReference type="PANTHER" id="PTHR40202">
    <property type="match status" value="1"/>
</dbReference>
<keyword evidence="3" id="KW-1185">Reference proteome</keyword>
<dbReference type="Pfam" id="PF01966">
    <property type="entry name" value="HD"/>
    <property type="match status" value="1"/>
</dbReference>
<protein>
    <submittedName>
        <fullName evidence="2">HD phosphohydrolase-like</fullName>
    </submittedName>
</protein>
<reference evidence="2 3" key="2">
    <citation type="submission" date="2019-01" db="EMBL/GenBank/DDBJ databases">
        <title>The decoding of complex shrimp genome reveals the adaptation for benthos swimmer, frequently molting mechanism and breeding impact on genome.</title>
        <authorList>
            <person name="Sun Y."/>
            <person name="Gao Y."/>
            <person name="Yu Y."/>
        </authorList>
    </citation>
    <scope>NUCLEOTIDE SEQUENCE [LARGE SCALE GENOMIC DNA]</scope>
    <source>
        <tissue evidence="2">Muscle</tissue>
    </source>
</reference>
<name>A0A3R7MXG5_PENVA</name>
<proteinExistence type="predicted"/>
<dbReference type="Proteomes" id="UP000283509">
    <property type="component" value="Unassembled WGS sequence"/>
</dbReference>
<gene>
    <name evidence="2" type="ORF">C7M84_009691</name>
</gene>
<evidence type="ECO:0000313" key="3">
    <source>
        <dbReference type="Proteomes" id="UP000283509"/>
    </source>
</evidence>
<organism evidence="2 3">
    <name type="scientific">Penaeus vannamei</name>
    <name type="common">Whiteleg shrimp</name>
    <name type="synonym">Litopenaeus vannamei</name>
    <dbReference type="NCBI Taxonomy" id="6689"/>
    <lineage>
        <taxon>Eukaryota</taxon>
        <taxon>Metazoa</taxon>
        <taxon>Ecdysozoa</taxon>
        <taxon>Arthropoda</taxon>
        <taxon>Crustacea</taxon>
        <taxon>Multicrustacea</taxon>
        <taxon>Malacostraca</taxon>
        <taxon>Eumalacostraca</taxon>
        <taxon>Eucarida</taxon>
        <taxon>Decapoda</taxon>
        <taxon>Dendrobranchiata</taxon>
        <taxon>Penaeoidea</taxon>
        <taxon>Penaeidae</taxon>
        <taxon>Penaeus</taxon>
    </lineage>
</organism>
<dbReference type="InterPro" id="IPR006674">
    <property type="entry name" value="HD_domain"/>
</dbReference>
<comment type="caution">
    <text evidence="2">The sequence shown here is derived from an EMBL/GenBank/DDBJ whole genome shotgun (WGS) entry which is preliminary data.</text>
</comment>
<reference evidence="2 3" key="1">
    <citation type="submission" date="2018-04" db="EMBL/GenBank/DDBJ databases">
        <authorList>
            <person name="Zhang X."/>
            <person name="Yuan J."/>
            <person name="Li F."/>
            <person name="Xiang J."/>
        </authorList>
    </citation>
    <scope>NUCLEOTIDE SEQUENCE [LARGE SCALE GENOMIC DNA]</scope>
    <source>
        <tissue evidence="2">Muscle</tissue>
    </source>
</reference>
<dbReference type="Gene3D" id="1.10.3210.10">
    <property type="entry name" value="Hypothetical protein af1432"/>
    <property type="match status" value="1"/>
</dbReference>
<evidence type="ECO:0000259" key="1">
    <source>
        <dbReference type="Pfam" id="PF01966"/>
    </source>
</evidence>